<dbReference type="CDD" id="cd18790">
    <property type="entry name" value="SF2_C_UvrB"/>
    <property type="match status" value="1"/>
</dbReference>
<keyword evidence="14" id="KW-0175">Coiled coil</keyword>
<dbReference type="SUPFAM" id="SSF52540">
    <property type="entry name" value="P-loop containing nucleoside triphosphate hydrolases"/>
    <property type="match status" value="2"/>
</dbReference>
<dbReference type="Gene3D" id="4.10.860.10">
    <property type="entry name" value="UVR domain"/>
    <property type="match status" value="1"/>
</dbReference>
<dbReference type="InterPro" id="IPR006935">
    <property type="entry name" value="Helicase/UvrB_N"/>
</dbReference>
<accession>A0AA43M8S2</accession>
<dbReference type="InterPro" id="IPR004807">
    <property type="entry name" value="UvrB"/>
</dbReference>
<dbReference type="Gene3D" id="6.10.140.240">
    <property type="match status" value="1"/>
</dbReference>
<keyword evidence="19" id="KW-1185">Reference proteome</keyword>
<dbReference type="GO" id="GO:0009381">
    <property type="term" value="F:excinuclease ABC activity"/>
    <property type="evidence" value="ECO:0007669"/>
    <property type="project" value="UniProtKB-UniRule"/>
</dbReference>
<dbReference type="PANTHER" id="PTHR24029:SF0">
    <property type="entry name" value="UVRABC SYSTEM PROTEIN B"/>
    <property type="match status" value="1"/>
</dbReference>
<dbReference type="Pfam" id="PF12344">
    <property type="entry name" value="UvrB"/>
    <property type="match status" value="1"/>
</dbReference>
<dbReference type="NCBIfam" id="NF003673">
    <property type="entry name" value="PRK05298.1"/>
    <property type="match status" value="1"/>
</dbReference>
<evidence type="ECO:0000256" key="1">
    <source>
        <dbReference type="ARBA" id="ARBA00004496"/>
    </source>
</evidence>
<comment type="subcellular location">
    <subcellularLocation>
        <location evidence="1 13">Cytoplasm</location>
    </subcellularLocation>
</comment>
<keyword evidence="5 13" id="KW-0227">DNA damage</keyword>
<dbReference type="GO" id="GO:0009380">
    <property type="term" value="C:excinuclease repair complex"/>
    <property type="evidence" value="ECO:0007669"/>
    <property type="project" value="InterPro"/>
</dbReference>
<comment type="caution">
    <text evidence="18">The sequence shown here is derived from an EMBL/GenBank/DDBJ whole genome shotgun (WGS) entry which is preliminary data.</text>
</comment>
<comment type="function">
    <text evidence="13">The UvrABC repair system catalyzes the recognition and processing of DNA lesions. A damage recognition complex composed of 2 UvrA and 2 UvrB subunits scans DNA for abnormalities. Upon binding of the UvrA(2)B(2) complex to a putative damaged site, the DNA wraps around one UvrB monomer. DNA wrap is dependent on ATP binding by UvrB and probably causes local melting of the DNA helix, facilitating insertion of UvrB beta-hairpin between the DNA strands. Then UvrB probes one DNA strand for the presence of a lesion. If a lesion is found the UvrA subunits dissociate and the UvrB-DNA preincision complex is formed. This complex is subsequently bound by UvrC and the second UvrB is released. If no lesion is found, the DNA wraps around the other UvrB subunit that will check the other stand for damage.</text>
</comment>
<evidence type="ECO:0000256" key="11">
    <source>
        <dbReference type="ARBA" id="ARBA00026033"/>
    </source>
</evidence>
<dbReference type="InterPro" id="IPR036876">
    <property type="entry name" value="UVR_dom_sf"/>
</dbReference>
<evidence type="ECO:0000256" key="14">
    <source>
        <dbReference type="SAM" id="Coils"/>
    </source>
</evidence>
<dbReference type="Gene3D" id="3.40.50.300">
    <property type="entry name" value="P-loop containing nucleotide triphosphate hydrolases"/>
    <property type="match status" value="3"/>
</dbReference>
<comment type="subunit">
    <text evidence="11 13">Forms a heterotetramer with UvrA during the search for lesions. Interacts with UvrC in an incision complex.</text>
</comment>
<dbReference type="InterPro" id="IPR041471">
    <property type="entry name" value="UvrB_inter"/>
</dbReference>
<keyword evidence="3 13" id="KW-0963">Cytoplasm</keyword>
<dbReference type="GO" id="GO:0009432">
    <property type="term" value="P:SOS response"/>
    <property type="evidence" value="ECO:0007669"/>
    <property type="project" value="UniProtKB-UniRule"/>
</dbReference>
<dbReference type="PROSITE" id="PS50151">
    <property type="entry name" value="UVR"/>
    <property type="match status" value="1"/>
</dbReference>
<feature type="domain" description="Helicase C-terminal" evidence="17">
    <location>
        <begin position="475"/>
        <end position="641"/>
    </location>
</feature>
<comment type="similarity">
    <text evidence="2 13">Belongs to the UvrB family.</text>
</comment>
<evidence type="ECO:0000256" key="5">
    <source>
        <dbReference type="ARBA" id="ARBA00022763"/>
    </source>
</evidence>
<gene>
    <name evidence="13" type="primary">uvrB</name>
    <name evidence="18" type="ORF">M2127_000569</name>
</gene>
<feature type="domain" description="UVR" evidence="15">
    <location>
        <begin position="672"/>
        <end position="707"/>
    </location>
</feature>
<dbReference type="InterPro" id="IPR001650">
    <property type="entry name" value="Helicase_C-like"/>
</dbReference>
<dbReference type="GO" id="GO:0006289">
    <property type="term" value="P:nucleotide-excision repair"/>
    <property type="evidence" value="ECO:0007669"/>
    <property type="project" value="UniProtKB-UniRule"/>
</dbReference>
<organism evidence="18 19">
    <name type="scientific">Polynucleobacter sphagniphilus</name>
    <dbReference type="NCBI Taxonomy" id="1743169"/>
    <lineage>
        <taxon>Bacteria</taxon>
        <taxon>Pseudomonadati</taxon>
        <taxon>Pseudomonadota</taxon>
        <taxon>Betaproteobacteria</taxon>
        <taxon>Burkholderiales</taxon>
        <taxon>Burkholderiaceae</taxon>
        <taxon>Polynucleobacter</taxon>
    </lineage>
</organism>
<dbReference type="CDD" id="cd17916">
    <property type="entry name" value="DEXHc_UvrB"/>
    <property type="match status" value="1"/>
</dbReference>
<dbReference type="InterPro" id="IPR027417">
    <property type="entry name" value="P-loop_NTPase"/>
</dbReference>
<evidence type="ECO:0000256" key="9">
    <source>
        <dbReference type="ARBA" id="ARBA00023204"/>
    </source>
</evidence>
<dbReference type="SMART" id="SM00490">
    <property type="entry name" value="HELICc"/>
    <property type="match status" value="1"/>
</dbReference>
<evidence type="ECO:0000259" key="16">
    <source>
        <dbReference type="PROSITE" id="PS51192"/>
    </source>
</evidence>
<keyword evidence="10 13" id="KW-0742">SOS response</keyword>
<protein>
    <recommendedName>
        <fullName evidence="12 13">UvrABC system protein B</fullName>
        <shortName evidence="13">Protein UvrB</shortName>
    </recommendedName>
    <alternativeName>
        <fullName evidence="13">Excinuclease ABC subunit B</fullName>
    </alternativeName>
</protein>
<evidence type="ECO:0000256" key="8">
    <source>
        <dbReference type="ARBA" id="ARBA00022881"/>
    </source>
</evidence>
<dbReference type="InterPro" id="IPR024759">
    <property type="entry name" value="UvrB_YAD/RRR_dom"/>
</dbReference>
<dbReference type="SUPFAM" id="SSF46600">
    <property type="entry name" value="C-terminal UvrC-binding domain of UvrB"/>
    <property type="match status" value="1"/>
</dbReference>
<proteinExistence type="inferred from homology"/>
<dbReference type="HAMAP" id="MF_00204">
    <property type="entry name" value="UvrB"/>
    <property type="match status" value="1"/>
</dbReference>
<evidence type="ECO:0000256" key="3">
    <source>
        <dbReference type="ARBA" id="ARBA00022490"/>
    </source>
</evidence>
<evidence type="ECO:0000259" key="15">
    <source>
        <dbReference type="PROSITE" id="PS50151"/>
    </source>
</evidence>
<evidence type="ECO:0000256" key="12">
    <source>
        <dbReference type="ARBA" id="ARBA00029504"/>
    </source>
</evidence>
<evidence type="ECO:0000256" key="2">
    <source>
        <dbReference type="ARBA" id="ARBA00008533"/>
    </source>
</evidence>
<feature type="coiled-coil region" evidence="14">
    <location>
        <begin position="668"/>
        <end position="695"/>
    </location>
</feature>
<dbReference type="Pfam" id="PF00271">
    <property type="entry name" value="Helicase_C"/>
    <property type="match status" value="1"/>
</dbReference>
<dbReference type="InterPro" id="IPR001943">
    <property type="entry name" value="UVR_dom"/>
</dbReference>
<dbReference type="Pfam" id="PF04851">
    <property type="entry name" value="ResIII"/>
    <property type="match status" value="1"/>
</dbReference>
<dbReference type="AlphaFoldDB" id="A0AA43M8S2"/>
<dbReference type="GO" id="GO:0016887">
    <property type="term" value="F:ATP hydrolysis activity"/>
    <property type="evidence" value="ECO:0007669"/>
    <property type="project" value="InterPro"/>
</dbReference>
<sequence>MIAEMPPKSPKKSPVDPVAEIKKVPAVDPLGEVGHDLDPAKFVTFPDSPYQLYQPFPPAGDQPGAIDALVAGVEDGLTFQTLLGVTGSGKTFTMANVIARTGRPAIIFAPNKTLAAQLYSEFREFFPRNAVEYFVSYYDYYQPEAYVPQRDLFIEKDSSINEHIEQMRLSATKSLLERRDVIIVATVSAIYGIGNPGDYHSMVMTLRPGDKMSQRDILMRLIAMQYDRNETDFKRGVFRVRGDTIDIFPAEHNELAVRVELFDDEIESLQFFDPLTGRIRQKIPRFTVYPSSHYVTPRETVLKAIETIKTELRTRLDEFVKDGKLVEAQRLEQRTRFDLEMLNELGFCKGIENYSRHLSGAAPGDAPPTLVDYLPNDALMFLDESHVLIGQLNAMYNGDKSRKHTLVEFGFRLPSAMDNRPLKFTEFETKMRQTIFVSATPADYEKTHQGQVVEQVARPTGLVDPEIEVLPATTQVDDLLQQIHERVNLHERVLVTVLTKRMAEQLTDYLSDNGVKVRYVHSDIDTVERVEILRDLRLGIFDVLVGINLLREGLDIPEVSLVAILDADKEGFLRSERSLIQTIGRAARNVRGKAILYADRITDSMRRAMGETERRRTKQIAFNKEHGIEPRGVQKRIKDIIDGVYDVKEKRSEMQSEQERARYEDMSEKDLAAEIKRLEKQMNAEAKNLEFEKAGATRDRLAKVKEMAFGAISHDSV</sequence>
<dbReference type="GO" id="GO:0005737">
    <property type="term" value="C:cytoplasm"/>
    <property type="evidence" value="ECO:0007669"/>
    <property type="project" value="UniProtKB-SubCell"/>
</dbReference>
<keyword evidence="8 13" id="KW-0267">Excision nuclease</keyword>
<evidence type="ECO:0000256" key="7">
    <source>
        <dbReference type="ARBA" id="ARBA00022840"/>
    </source>
</evidence>
<feature type="binding site" evidence="13">
    <location>
        <begin position="84"/>
        <end position="91"/>
    </location>
    <ligand>
        <name>ATP</name>
        <dbReference type="ChEBI" id="CHEBI:30616"/>
    </ligand>
</feature>
<dbReference type="GO" id="GO:0003677">
    <property type="term" value="F:DNA binding"/>
    <property type="evidence" value="ECO:0007669"/>
    <property type="project" value="UniProtKB-UniRule"/>
</dbReference>
<evidence type="ECO:0000256" key="10">
    <source>
        <dbReference type="ARBA" id="ARBA00023236"/>
    </source>
</evidence>
<dbReference type="NCBIfam" id="TIGR00631">
    <property type="entry name" value="uvrb"/>
    <property type="match status" value="1"/>
</dbReference>
<evidence type="ECO:0000256" key="13">
    <source>
        <dbReference type="HAMAP-Rule" id="MF_00204"/>
    </source>
</evidence>
<reference evidence="18" key="1">
    <citation type="submission" date="2023-04" db="EMBL/GenBank/DDBJ databases">
        <title>Genome Encyclopedia of Bacteria and Archaea VI: Functional Genomics of Type Strains.</title>
        <authorList>
            <person name="Whitman W."/>
        </authorList>
    </citation>
    <scope>NUCLEOTIDE SEQUENCE</scope>
    <source>
        <strain evidence="18">Enz.4-51</strain>
    </source>
</reference>
<dbReference type="PANTHER" id="PTHR24029">
    <property type="entry name" value="UVRABC SYSTEM PROTEIN B"/>
    <property type="match status" value="1"/>
</dbReference>
<evidence type="ECO:0000313" key="19">
    <source>
        <dbReference type="Proteomes" id="UP001161160"/>
    </source>
</evidence>
<evidence type="ECO:0000256" key="6">
    <source>
        <dbReference type="ARBA" id="ARBA00022769"/>
    </source>
</evidence>
<feature type="short sequence motif" description="Beta-hairpin" evidence="13">
    <location>
        <begin position="137"/>
        <end position="160"/>
    </location>
</feature>
<dbReference type="EMBL" id="JARXYA010000002">
    <property type="protein sequence ID" value="MDH6503282.1"/>
    <property type="molecule type" value="Genomic_DNA"/>
</dbReference>
<keyword evidence="6 13" id="KW-0228">DNA excision</keyword>
<dbReference type="GeneID" id="83595185"/>
<keyword evidence="7 13" id="KW-0067">ATP-binding</keyword>
<keyword evidence="4 13" id="KW-0547">Nucleotide-binding</keyword>
<dbReference type="InterPro" id="IPR014001">
    <property type="entry name" value="Helicase_ATP-bd"/>
</dbReference>
<keyword evidence="9 13" id="KW-0234">DNA repair</keyword>
<dbReference type="PROSITE" id="PS51194">
    <property type="entry name" value="HELICASE_CTER"/>
    <property type="match status" value="1"/>
</dbReference>
<feature type="domain" description="Helicase ATP-binding" evidence="16">
    <location>
        <begin position="71"/>
        <end position="205"/>
    </location>
</feature>
<evidence type="ECO:0000256" key="4">
    <source>
        <dbReference type="ARBA" id="ARBA00022741"/>
    </source>
</evidence>
<dbReference type="SMART" id="SM00487">
    <property type="entry name" value="DEXDc"/>
    <property type="match status" value="1"/>
</dbReference>
<dbReference type="Proteomes" id="UP001161160">
    <property type="component" value="Unassembled WGS sequence"/>
</dbReference>
<evidence type="ECO:0000313" key="18">
    <source>
        <dbReference type="EMBL" id="MDH6503282.1"/>
    </source>
</evidence>
<dbReference type="Pfam" id="PF17757">
    <property type="entry name" value="UvrB_inter"/>
    <property type="match status" value="1"/>
</dbReference>
<name>A0AA43M8S2_9BURK</name>
<dbReference type="RefSeq" id="WP_280742369.1">
    <property type="nucleotide sequence ID" value="NZ_JARXVX010000001.1"/>
</dbReference>
<dbReference type="GO" id="GO:0005524">
    <property type="term" value="F:ATP binding"/>
    <property type="evidence" value="ECO:0007669"/>
    <property type="project" value="UniProtKB-UniRule"/>
</dbReference>
<comment type="domain">
    <text evidence="13">The beta-hairpin motif is involved in DNA binding.</text>
</comment>
<evidence type="ECO:0000259" key="17">
    <source>
        <dbReference type="PROSITE" id="PS51194"/>
    </source>
</evidence>
<dbReference type="PROSITE" id="PS51192">
    <property type="entry name" value="HELICASE_ATP_BIND_1"/>
    <property type="match status" value="1"/>
</dbReference>